<proteinExistence type="inferred from homology"/>
<name>A0AAD7VHR9_QUISA</name>
<dbReference type="AlphaFoldDB" id="A0AAD7VHR9"/>
<comment type="caution">
    <text evidence="3">The sequence shown here is derived from an EMBL/GenBank/DDBJ whole genome shotgun (WGS) entry which is preliminary data.</text>
</comment>
<dbReference type="KEGG" id="qsa:O6P43_006010"/>
<dbReference type="GO" id="GO:0016020">
    <property type="term" value="C:membrane"/>
    <property type="evidence" value="ECO:0007669"/>
    <property type="project" value="UniProtKB-SubCell"/>
</dbReference>
<sequence length="251" mass="29075">MLGDFITRCLMIIVAILTVLEKIGDIFISWLPMYHELKLALFVYLWYPKTKGTGYVYDYVLRPYVAKHETNIDRKILEWRARAWDLAIFYWQNCAQLGQSAFFQVFQYMAAQSSKFTKPRTEKTDEHSPSAIWQKTDEHSPSPIQQPESPLFHRQTNKPTNLSNVNKKLPPSAPPPPSIIINHSISETPKSEKVQVHIESRIENLQVQEYSIPDPVTKHGQGTTNSTDNNHLNEKLNQARARLRRSRPHNP</sequence>
<accession>A0AAD7VHR9</accession>
<dbReference type="PANTHER" id="PTHR12300:SF162">
    <property type="entry name" value="HVA22-LIKE PROTEIN J"/>
    <property type="match status" value="1"/>
</dbReference>
<feature type="compositionally biased region" description="Polar residues" evidence="2">
    <location>
        <begin position="220"/>
        <end position="230"/>
    </location>
</feature>
<evidence type="ECO:0000313" key="3">
    <source>
        <dbReference type="EMBL" id="KAJ7976193.1"/>
    </source>
</evidence>
<organism evidence="3 4">
    <name type="scientific">Quillaja saponaria</name>
    <name type="common">Soap bark tree</name>
    <dbReference type="NCBI Taxonomy" id="32244"/>
    <lineage>
        <taxon>Eukaryota</taxon>
        <taxon>Viridiplantae</taxon>
        <taxon>Streptophyta</taxon>
        <taxon>Embryophyta</taxon>
        <taxon>Tracheophyta</taxon>
        <taxon>Spermatophyta</taxon>
        <taxon>Magnoliopsida</taxon>
        <taxon>eudicotyledons</taxon>
        <taxon>Gunneridae</taxon>
        <taxon>Pentapetalae</taxon>
        <taxon>rosids</taxon>
        <taxon>fabids</taxon>
        <taxon>Fabales</taxon>
        <taxon>Quillajaceae</taxon>
        <taxon>Quillaja</taxon>
    </lineage>
</organism>
<evidence type="ECO:0000256" key="1">
    <source>
        <dbReference type="RuleBase" id="RU362006"/>
    </source>
</evidence>
<feature type="region of interest" description="Disordered" evidence="2">
    <location>
        <begin position="117"/>
        <end position="193"/>
    </location>
</feature>
<keyword evidence="4" id="KW-1185">Reference proteome</keyword>
<feature type="region of interest" description="Disordered" evidence="2">
    <location>
        <begin position="209"/>
        <end position="251"/>
    </location>
</feature>
<dbReference type="InterPro" id="IPR004345">
    <property type="entry name" value="TB2_DP1_HVA22"/>
</dbReference>
<feature type="compositionally biased region" description="Polar residues" evidence="2">
    <location>
        <begin position="157"/>
        <end position="166"/>
    </location>
</feature>
<dbReference type="Proteomes" id="UP001163823">
    <property type="component" value="Chromosome 3"/>
</dbReference>
<comment type="similarity">
    <text evidence="1">Belongs to the DP1 family.</text>
</comment>
<dbReference type="PANTHER" id="PTHR12300">
    <property type="entry name" value="HVA22-LIKE PROTEINS"/>
    <property type="match status" value="1"/>
</dbReference>
<evidence type="ECO:0000313" key="4">
    <source>
        <dbReference type="Proteomes" id="UP001163823"/>
    </source>
</evidence>
<feature type="compositionally biased region" description="Basic residues" evidence="2">
    <location>
        <begin position="241"/>
        <end position="251"/>
    </location>
</feature>
<evidence type="ECO:0000256" key="2">
    <source>
        <dbReference type="SAM" id="MobiDB-lite"/>
    </source>
</evidence>
<dbReference type="Pfam" id="PF03134">
    <property type="entry name" value="TB2_DP1_HVA22"/>
    <property type="match status" value="1"/>
</dbReference>
<comment type="subcellular location">
    <subcellularLocation>
        <location evidence="1">Membrane</location>
        <topology evidence="1">Multi-pass membrane protein</topology>
    </subcellularLocation>
</comment>
<protein>
    <recommendedName>
        <fullName evidence="1">HVA22-like protein</fullName>
    </recommendedName>
</protein>
<gene>
    <name evidence="3" type="ORF">O6P43_006010</name>
</gene>
<feature type="compositionally biased region" description="Basic and acidic residues" evidence="2">
    <location>
        <begin position="119"/>
        <end position="128"/>
    </location>
</feature>
<reference evidence="3" key="1">
    <citation type="journal article" date="2023" name="Science">
        <title>Elucidation of the pathway for biosynthesis of saponin adjuvants from the soapbark tree.</title>
        <authorList>
            <person name="Reed J."/>
            <person name="Orme A."/>
            <person name="El-Demerdash A."/>
            <person name="Owen C."/>
            <person name="Martin L.B.B."/>
            <person name="Misra R.C."/>
            <person name="Kikuchi S."/>
            <person name="Rejzek M."/>
            <person name="Martin A.C."/>
            <person name="Harkess A."/>
            <person name="Leebens-Mack J."/>
            <person name="Louveau T."/>
            <person name="Stephenson M.J."/>
            <person name="Osbourn A."/>
        </authorList>
    </citation>
    <scope>NUCLEOTIDE SEQUENCE</scope>
    <source>
        <strain evidence="3">S10</strain>
    </source>
</reference>
<dbReference type="EMBL" id="JARAOO010000003">
    <property type="protein sequence ID" value="KAJ7976193.1"/>
    <property type="molecule type" value="Genomic_DNA"/>
</dbReference>